<keyword evidence="4" id="KW-1185">Reference proteome</keyword>
<dbReference type="Proteomes" id="UP001152797">
    <property type="component" value="Unassembled WGS sequence"/>
</dbReference>
<protein>
    <submittedName>
        <fullName evidence="2">Uncharacterized protein</fullName>
    </submittedName>
</protein>
<dbReference type="AlphaFoldDB" id="A0A9P1CLW2"/>
<sequence length="261" mass="28911">MSMPCAEKGSVQIFELIAQFLEQCHFTTAAHAIIAQCSEHVPPLEGVLQRFRSHVDNCALLLAELEAIKPKSETAREALVHDLLDNLLRKLMATGQCLSDDKLLTCIDTTLKSDAFPKLDVMDIVLDPKQVDTGHILTISDVETSRFWESIQKEMQPQPEVSQPVPTADAQSQNPVEPAVSSHYLPKRRDATQTSVWDVGDEYHDDEDPGYRIREIYEAELLAELSQKMASTNPSVPAEPTDADELTSAGIEQGPFLSSVK</sequence>
<organism evidence="2">
    <name type="scientific">Cladocopium goreaui</name>
    <dbReference type="NCBI Taxonomy" id="2562237"/>
    <lineage>
        <taxon>Eukaryota</taxon>
        <taxon>Sar</taxon>
        <taxon>Alveolata</taxon>
        <taxon>Dinophyceae</taxon>
        <taxon>Suessiales</taxon>
        <taxon>Symbiodiniaceae</taxon>
        <taxon>Cladocopium</taxon>
    </lineage>
</organism>
<dbReference type="EMBL" id="CAMXCT030001971">
    <property type="protein sequence ID" value="CAL4781901.1"/>
    <property type="molecule type" value="Genomic_DNA"/>
</dbReference>
<feature type="region of interest" description="Disordered" evidence="1">
    <location>
        <begin position="228"/>
        <end position="261"/>
    </location>
</feature>
<dbReference type="EMBL" id="CAMXCT020001971">
    <property type="protein sequence ID" value="CAL1147964.1"/>
    <property type="molecule type" value="Genomic_DNA"/>
</dbReference>
<proteinExistence type="predicted"/>
<feature type="region of interest" description="Disordered" evidence="1">
    <location>
        <begin position="155"/>
        <end position="187"/>
    </location>
</feature>
<gene>
    <name evidence="2" type="ORF">C1SCF055_LOCUS21227</name>
</gene>
<evidence type="ECO:0000256" key="1">
    <source>
        <dbReference type="SAM" id="MobiDB-lite"/>
    </source>
</evidence>
<accession>A0A9P1CLW2</accession>
<evidence type="ECO:0000313" key="2">
    <source>
        <dbReference type="EMBL" id="CAI3994589.1"/>
    </source>
</evidence>
<reference evidence="2" key="1">
    <citation type="submission" date="2022-10" db="EMBL/GenBank/DDBJ databases">
        <authorList>
            <person name="Chen Y."/>
            <person name="Dougan E. K."/>
            <person name="Chan C."/>
            <person name="Rhodes N."/>
            <person name="Thang M."/>
        </authorList>
    </citation>
    <scope>NUCLEOTIDE SEQUENCE</scope>
</reference>
<evidence type="ECO:0000313" key="3">
    <source>
        <dbReference type="EMBL" id="CAL1147964.1"/>
    </source>
</evidence>
<feature type="compositionally biased region" description="Polar residues" evidence="1">
    <location>
        <begin position="155"/>
        <end position="175"/>
    </location>
</feature>
<dbReference type="OrthoDB" id="441701at2759"/>
<reference evidence="3" key="2">
    <citation type="submission" date="2024-04" db="EMBL/GenBank/DDBJ databases">
        <authorList>
            <person name="Chen Y."/>
            <person name="Shah S."/>
            <person name="Dougan E. K."/>
            <person name="Thang M."/>
            <person name="Chan C."/>
        </authorList>
    </citation>
    <scope>NUCLEOTIDE SEQUENCE [LARGE SCALE GENOMIC DNA]</scope>
</reference>
<dbReference type="EMBL" id="CAMXCT010001971">
    <property type="protein sequence ID" value="CAI3994589.1"/>
    <property type="molecule type" value="Genomic_DNA"/>
</dbReference>
<comment type="caution">
    <text evidence="2">The sequence shown here is derived from an EMBL/GenBank/DDBJ whole genome shotgun (WGS) entry which is preliminary data.</text>
</comment>
<evidence type="ECO:0000313" key="4">
    <source>
        <dbReference type="Proteomes" id="UP001152797"/>
    </source>
</evidence>
<name>A0A9P1CLW2_9DINO</name>